<evidence type="ECO:0000256" key="2">
    <source>
        <dbReference type="ARBA" id="ARBA00022499"/>
    </source>
</evidence>
<keyword evidence="2" id="KW-1017">Isopeptide bond</keyword>
<keyword evidence="7" id="KW-0832">Ubl conjugation</keyword>
<evidence type="ECO:0000256" key="7">
    <source>
        <dbReference type="ARBA" id="ARBA00022843"/>
    </source>
</evidence>
<dbReference type="Pfam" id="PF13771">
    <property type="entry name" value="zf-HC5HC2H"/>
    <property type="match status" value="1"/>
</dbReference>
<dbReference type="Gene3D" id="3.30.40.10">
    <property type="entry name" value="Zinc/RING finger domain, C3HC4 (zinc finger)"/>
    <property type="match status" value="1"/>
</dbReference>
<evidence type="ECO:0000256" key="4">
    <source>
        <dbReference type="ARBA" id="ARBA00022723"/>
    </source>
</evidence>
<feature type="region of interest" description="Disordered" evidence="10">
    <location>
        <begin position="50"/>
        <end position="105"/>
    </location>
</feature>
<dbReference type="GO" id="GO:0006357">
    <property type="term" value="P:regulation of transcription by RNA polymerase II"/>
    <property type="evidence" value="ECO:0007669"/>
    <property type="project" value="TreeGrafter"/>
</dbReference>
<sequence length="227" mass="24844">VGHFLSLNPKSNSNGARRDVLVCCLCGRSANAVDLGDLHGPYYSEGFKSASKVVPNPQEEDNSDADSSFGEKCVASGSRTNSSSGLSNSPSSKRPKTDGDTDWFSPPVVPLDANEHWLHEDGSIWSAGVFLVRGKLYGLETAVRLAKSSVCSTCQRRGATLGCVFKGCPDKYHYTCTLQSGCVLNEDNFSMKCRKQKVNVKCFYMTANTKIFNYLIYAFICIRTFLT</sequence>
<dbReference type="Proteomes" id="UP000694701">
    <property type="component" value="Unplaced"/>
</dbReference>
<evidence type="ECO:0000256" key="6">
    <source>
        <dbReference type="ARBA" id="ARBA00022833"/>
    </source>
</evidence>
<accession>A0A8C2FZA2</accession>
<dbReference type="PROSITE" id="PS51805">
    <property type="entry name" value="EPHD"/>
    <property type="match status" value="1"/>
</dbReference>
<dbReference type="PANTHER" id="PTHR14955">
    <property type="entry name" value="RETINOIC ACID INDUCED 1/TRANSCRIPTION FACTOR 20"/>
    <property type="match status" value="1"/>
</dbReference>
<evidence type="ECO:0000313" key="13">
    <source>
        <dbReference type="Proteomes" id="UP000694701"/>
    </source>
</evidence>
<name>A0A8C2FZA2_CYPCA</name>
<dbReference type="GO" id="GO:0008270">
    <property type="term" value="F:zinc ion binding"/>
    <property type="evidence" value="ECO:0007669"/>
    <property type="project" value="UniProtKB-KW"/>
</dbReference>
<evidence type="ECO:0000256" key="3">
    <source>
        <dbReference type="ARBA" id="ARBA00022553"/>
    </source>
</evidence>
<feature type="domain" description="PHD-type" evidence="11">
    <location>
        <begin position="89"/>
        <end position="197"/>
    </location>
</feature>
<dbReference type="AlphaFoldDB" id="A0A8C2FZA2"/>
<keyword evidence="6" id="KW-0862">Zinc</keyword>
<keyword evidence="3" id="KW-0597">Phosphoprotein</keyword>
<dbReference type="FunFam" id="3.30.40.10:FF:000116">
    <property type="entry name" value="Transcription factor 20 (AR1)"/>
    <property type="match status" value="1"/>
</dbReference>
<dbReference type="InterPro" id="IPR034732">
    <property type="entry name" value="EPHD"/>
</dbReference>
<evidence type="ECO:0000259" key="11">
    <source>
        <dbReference type="PROSITE" id="PS51805"/>
    </source>
</evidence>
<dbReference type="GO" id="GO:0005634">
    <property type="term" value="C:nucleus"/>
    <property type="evidence" value="ECO:0007669"/>
    <property type="project" value="UniProtKB-SubCell"/>
</dbReference>
<dbReference type="InterPro" id="IPR052440">
    <property type="entry name" value="Trans_Reg/Chrom_Remod"/>
</dbReference>
<comment type="subcellular location">
    <subcellularLocation>
        <location evidence="1">Nucleus</location>
    </subcellularLocation>
</comment>
<keyword evidence="8" id="KW-0010">Activator</keyword>
<evidence type="ECO:0000256" key="5">
    <source>
        <dbReference type="ARBA" id="ARBA00022771"/>
    </source>
</evidence>
<keyword evidence="4" id="KW-0479">Metal-binding</keyword>
<evidence type="ECO:0000256" key="9">
    <source>
        <dbReference type="ARBA" id="ARBA00023242"/>
    </source>
</evidence>
<evidence type="ECO:0000313" key="12">
    <source>
        <dbReference type="Ensembl" id="ENSCCRP00020063813.1"/>
    </source>
</evidence>
<proteinExistence type="predicted"/>
<evidence type="ECO:0000256" key="8">
    <source>
        <dbReference type="ARBA" id="ARBA00023159"/>
    </source>
</evidence>
<dbReference type="Ensembl" id="ENSCCRT00020070260.1">
    <property type="protein sequence ID" value="ENSCCRP00020063813.1"/>
    <property type="gene ID" value="ENSCCRG00020030108.1"/>
</dbReference>
<keyword evidence="5" id="KW-0863">Zinc-finger</keyword>
<evidence type="ECO:0000256" key="1">
    <source>
        <dbReference type="ARBA" id="ARBA00004123"/>
    </source>
</evidence>
<reference evidence="12" key="1">
    <citation type="submission" date="2025-08" db="UniProtKB">
        <authorList>
            <consortium name="Ensembl"/>
        </authorList>
    </citation>
    <scope>IDENTIFICATION</scope>
</reference>
<protein>
    <recommendedName>
        <fullName evidence="11">PHD-type domain-containing protein</fullName>
    </recommendedName>
</protein>
<dbReference type="PANTHER" id="PTHR14955:SF8">
    <property type="entry name" value="SI:CH211-165G14.1-RELATED"/>
    <property type="match status" value="1"/>
</dbReference>
<keyword evidence="9" id="KW-0539">Nucleus</keyword>
<feature type="compositionally biased region" description="Low complexity" evidence="10">
    <location>
        <begin position="76"/>
        <end position="92"/>
    </location>
</feature>
<evidence type="ECO:0000256" key="10">
    <source>
        <dbReference type="SAM" id="MobiDB-lite"/>
    </source>
</evidence>
<dbReference type="InterPro" id="IPR013083">
    <property type="entry name" value="Znf_RING/FYVE/PHD"/>
</dbReference>
<organism evidence="12 13">
    <name type="scientific">Cyprinus carpio</name>
    <name type="common">Common carp</name>
    <dbReference type="NCBI Taxonomy" id="7962"/>
    <lineage>
        <taxon>Eukaryota</taxon>
        <taxon>Metazoa</taxon>
        <taxon>Chordata</taxon>
        <taxon>Craniata</taxon>
        <taxon>Vertebrata</taxon>
        <taxon>Euteleostomi</taxon>
        <taxon>Actinopterygii</taxon>
        <taxon>Neopterygii</taxon>
        <taxon>Teleostei</taxon>
        <taxon>Ostariophysi</taxon>
        <taxon>Cypriniformes</taxon>
        <taxon>Cyprinidae</taxon>
        <taxon>Cyprininae</taxon>
        <taxon>Cyprinus</taxon>
    </lineage>
</organism>